<reference evidence="2 3" key="1">
    <citation type="submission" date="2017-09" db="EMBL/GenBank/DDBJ databases">
        <authorList>
            <person name="Lee N."/>
            <person name="Cho B.-K."/>
        </authorList>
    </citation>
    <scope>NUCLEOTIDE SEQUENCE [LARGE SCALE GENOMIC DNA]</scope>
    <source>
        <strain evidence="2 3">ATCC 19740</strain>
    </source>
</reference>
<dbReference type="GeneID" id="95452293"/>
<feature type="region of interest" description="Disordered" evidence="1">
    <location>
        <begin position="73"/>
        <end position="111"/>
    </location>
</feature>
<dbReference type="RefSeq" id="WP_152369369.1">
    <property type="nucleotide sequence ID" value="NZ_BMSJ01000014.1"/>
</dbReference>
<keyword evidence="3" id="KW-1185">Reference proteome</keyword>
<dbReference type="EMBL" id="CP023693">
    <property type="protein sequence ID" value="QEV30876.1"/>
    <property type="molecule type" value="Genomic_DNA"/>
</dbReference>
<feature type="region of interest" description="Disordered" evidence="1">
    <location>
        <begin position="23"/>
        <end position="60"/>
    </location>
</feature>
<protein>
    <submittedName>
        <fullName evidence="2">Uncharacterized protein</fullName>
    </submittedName>
</protein>
<feature type="compositionally biased region" description="Basic residues" evidence="1">
    <location>
        <begin position="92"/>
        <end position="102"/>
    </location>
</feature>
<evidence type="ECO:0000313" key="3">
    <source>
        <dbReference type="Proteomes" id="UP000326029"/>
    </source>
</evidence>
<organism evidence="2 3">
    <name type="scientific">Streptomyces cinereoruber</name>
    <dbReference type="NCBI Taxonomy" id="67260"/>
    <lineage>
        <taxon>Bacteria</taxon>
        <taxon>Bacillati</taxon>
        <taxon>Actinomycetota</taxon>
        <taxon>Actinomycetes</taxon>
        <taxon>Kitasatosporales</taxon>
        <taxon>Streptomycetaceae</taxon>
        <taxon>Streptomyces</taxon>
    </lineage>
</organism>
<sequence length="205" mass="21969">MTAESAAAKYRHEALVMLGRSEDAQAEARKAYATELAKPWQQDLPDSDDAQRAATEAAAQAQTRTAEHLLAVRREQLHTPGPPRSVDPAPARARRPPGRRRGLGGDHLNTVPELSGVDLARQALLTARETAKKNGAQTQKPKRRTTVVVRDSRVPLAFGTAIGMMMTERDLVAPAAGGSILAQWDTTLTAAATKFAGHVRAVAVD</sequence>
<accession>A0ABX6B9J5</accession>
<name>A0ABX6B9J5_9ACTN</name>
<evidence type="ECO:0000313" key="2">
    <source>
        <dbReference type="EMBL" id="QEV30876.1"/>
    </source>
</evidence>
<dbReference type="Proteomes" id="UP000326029">
    <property type="component" value="Chromosome"/>
</dbReference>
<evidence type="ECO:0000256" key="1">
    <source>
        <dbReference type="SAM" id="MobiDB-lite"/>
    </source>
</evidence>
<proteinExistence type="predicted"/>
<gene>
    <name evidence="2" type="ORF">CP977_00545</name>
</gene>
<feature type="compositionally biased region" description="Basic and acidic residues" evidence="1">
    <location>
        <begin position="23"/>
        <end position="32"/>
    </location>
</feature>